<reference evidence="2 3" key="2">
    <citation type="journal article" date="2010" name="Stand. Genomic Sci.">
        <title>Complete genome sequence of Xylanimonas cellulosilytica type strain (XIL07).</title>
        <authorList>
            <person name="Foster B."/>
            <person name="Pukall R."/>
            <person name="Abt B."/>
            <person name="Nolan M."/>
            <person name="Glavina Del Rio T."/>
            <person name="Chen F."/>
            <person name="Lucas S."/>
            <person name="Tice H."/>
            <person name="Pitluck S."/>
            <person name="Cheng J.-F."/>
            <person name="Chertkov O."/>
            <person name="Brettin T."/>
            <person name="Han C."/>
            <person name="Detter J.C."/>
            <person name="Bruce D."/>
            <person name="Goodwin L."/>
            <person name="Ivanova N."/>
            <person name="Mavromatis K."/>
            <person name="Pati A."/>
            <person name="Mikhailova N."/>
            <person name="Chen A."/>
            <person name="Palaniappan K."/>
            <person name="Land M."/>
            <person name="Hauser L."/>
            <person name="Chang Y.-J."/>
            <person name="Jeffries C.D."/>
            <person name="Chain P."/>
            <person name="Rohde M."/>
            <person name="Goeker M."/>
            <person name="Bristow J."/>
            <person name="Eisen J.A."/>
            <person name="Markowitz V."/>
            <person name="Hugenholtz P."/>
            <person name="Kyrpides N.C."/>
            <person name="Klenk H.-P."/>
            <person name="Lapidus A."/>
        </authorList>
    </citation>
    <scope>NUCLEOTIDE SEQUENCE [LARGE SCALE GENOMIC DNA]</scope>
    <source>
        <strain evidence="3">DSM 15894 / CECT 5975 / LMG 20990 / XIL07</strain>
    </source>
</reference>
<dbReference type="HOGENOM" id="CLU_2249053_0_0_11"/>
<dbReference type="SUPFAM" id="SSF53067">
    <property type="entry name" value="Actin-like ATPase domain"/>
    <property type="match status" value="1"/>
</dbReference>
<dbReference type="PANTHER" id="PTHR18964:SF173">
    <property type="entry name" value="GLUCOKINASE"/>
    <property type="match status" value="1"/>
</dbReference>
<accession>D1BXI0</accession>
<keyword evidence="3" id="KW-1185">Reference proteome</keyword>
<dbReference type="InterPro" id="IPR000600">
    <property type="entry name" value="ROK"/>
</dbReference>
<dbReference type="InterPro" id="IPR043129">
    <property type="entry name" value="ATPase_NBD"/>
</dbReference>
<sequence>MVRRARDGDPGCERVLADAAGRAGQVVAGIVTVVDPQLVVVGGELAQAGDVVVGALRDSVRRHALPHRFAAADVVAGSLGTRAELVGALELARTETDVVEGVAR</sequence>
<proteinExistence type="inferred from homology"/>
<dbReference type="eggNOG" id="COG1940">
    <property type="taxonomic scope" value="Bacteria"/>
</dbReference>
<comment type="similarity">
    <text evidence="1">Belongs to the ROK (NagC/XylR) family.</text>
</comment>
<gene>
    <name evidence="2" type="ordered locus">Xcel_0751</name>
</gene>
<evidence type="ECO:0000313" key="3">
    <source>
        <dbReference type="Proteomes" id="UP000002255"/>
    </source>
</evidence>
<reference evidence="3" key="1">
    <citation type="submission" date="2009-11" db="EMBL/GenBank/DDBJ databases">
        <title>The complete chromosome of Xylanimonas cellulosilytica DSM 15894.</title>
        <authorList>
            <consortium name="US DOE Joint Genome Institute (JGI-PGF)"/>
            <person name="Lucas S."/>
            <person name="Copeland A."/>
            <person name="Lapidus A."/>
            <person name="Glavina del Rio T."/>
            <person name="Dalin E."/>
            <person name="Tice H."/>
            <person name="Bruce D."/>
            <person name="Goodwin L."/>
            <person name="Pitluck S."/>
            <person name="Kyrpides N."/>
            <person name="Mavromatis K."/>
            <person name="Ivanova N."/>
            <person name="Mikhailova N."/>
            <person name="Foster B."/>
            <person name="Clum A."/>
            <person name="Brettin T."/>
            <person name="Detter J.C."/>
            <person name="Han C."/>
            <person name="Larimer F."/>
            <person name="Land M."/>
            <person name="Hauser L."/>
            <person name="Markowitz V."/>
            <person name="Cheng J.F."/>
            <person name="Hugenholtz P."/>
            <person name="Woyke T."/>
            <person name="Wu D."/>
            <person name="Gehrich-Schroeter G."/>
            <person name="Schneider S."/>
            <person name="Pukall S.R."/>
            <person name="Klenk H.P."/>
            <person name="Eisen J.A."/>
        </authorList>
    </citation>
    <scope>NUCLEOTIDE SEQUENCE [LARGE SCALE GENOMIC DNA]</scope>
    <source>
        <strain evidence="3">DSM 15894 / CECT 5975 / LMG 20990 / XIL07</strain>
    </source>
</reference>
<dbReference type="Pfam" id="PF00480">
    <property type="entry name" value="ROK"/>
    <property type="match status" value="1"/>
</dbReference>
<evidence type="ECO:0000313" key="2">
    <source>
        <dbReference type="EMBL" id="ACZ29790.1"/>
    </source>
</evidence>
<name>D1BXI0_XYLCX</name>
<dbReference type="PANTHER" id="PTHR18964">
    <property type="entry name" value="ROK (REPRESSOR, ORF, KINASE) FAMILY"/>
    <property type="match status" value="1"/>
</dbReference>
<dbReference type="KEGG" id="xce:Xcel_0751"/>
<organism evidence="2 3">
    <name type="scientific">Xylanimonas cellulosilytica (strain DSM 15894 / JCM 12276 / CECT 5975 / KCTC 9989 / LMG 20990 / NBRC 107835 / XIL07)</name>
    <dbReference type="NCBI Taxonomy" id="446471"/>
    <lineage>
        <taxon>Bacteria</taxon>
        <taxon>Bacillati</taxon>
        <taxon>Actinomycetota</taxon>
        <taxon>Actinomycetes</taxon>
        <taxon>Micrococcales</taxon>
        <taxon>Promicromonosporaceae</taxon>
        <taxon>Xylanimonas</taxon>
    </lineage>
</organism>
<dbReference type="Proteomes" id="UP000002255">
    <property type="component" value="Chromosome"/>
</dbReference>
<protein>
    <submittedName>
        <fullName evidence="2">Transcriptional regulator, ROK family</fullName>
    </submittedName>
</protein>
<dbReference type="STRING" id="446471.Xcel_0751"/>
<dbReference type="EMBL" id="CP001821">
    <property type="protein sequence ID" value="ACZ29790.1"/>
    <property type="molecule type" value="Genomic_DNA"/>
</dbReference>
<dbReference type="AlphaFoldDB" id="D1BXI0"/>
<dbReference type="Gene3D" id="3.30.420.40">
    <property type="match status" value="1"/>
</dbReference>
<evidence type="ECO:0000256" key="1">
    <source>
        <dbReference type="ARBA" id="ARBA00006479"/>
    </source>
</evidence>